<evidence type="ECO:0000256" key="5">
    <source>
        <dbReference type="ARBA" id="ARBA00022723"/>
    </source>
</evidence>
<dbReference type="InterPro" id="IPR029056">
    <property type="entry name" value="Ribokinase-like"/>
</dbReference>
<evidence type="ECO:0000313" key="13">
    <source>
        <dbReference type="Proteomes" id="UP000516446"/>
    </source>
</evidence>
<dbReference type="GO" id="GO:0009229">
    <property type="term" value="P:thiamine diphosphate biosynthetic process"/>
    <property type="evidence" value="ECO:0007669"/>
    <property type="project" value="UniProtKB-UniRule"/>
</dbReference>
<dbReference type="HAMAP" id="MF_00228">
    <property type="entry name" value="Thz_kinase"/>
    <property type="match status" value="1"/>
</dbReference>
<comment type="catalytic activity">
    <reaction evidence="1 11">
        <text>5-(2-hydroxyethyl)-4-methylthiazole + ATP = 4-methyl-5-(2-phosphooxyethyl)-thiazole + ADP + H(+)</text>
        <dbReference type="Rhea" id="RHEA:24212"/>
        <dbReference type="ChEBI" id="CHEBI:15378"/>
        <dbReference type="ChEBI" id="CHEBI:17957"/>
        <dbReference type="ChEBI" id="CHEBI:30616"/>
        <dbReference type="ChEBI" id="CHEBI:58296"/>
        <dbReference type="ChEBI" id="CHEBI:456216"/>
        <dbReference type="EC" id="2.7.1.50"/>
    </reaction>
</comment>
<dbReference type="GO" id="GO:0000287">
    <property type="term" value="F:magnesium ion binding"/>
    <property type="evidence" value="ECO:0007669"/>
    <property type="project" value="UniProtKB-UniRule"/>
</dbReference>
<dbReference type="EC" id="2.7.1.50" evidence="11"/>
<dbReference type="SUPFAM" id="SSF53613">
    <property type="entry name" value="Ribokinase-like"/>
    <property type="match status" value="1"/>
</dbReference>
<dbReference type="EMBL" id="CP043431">
    <property type="protein sequence ID" value="QNT64169.1"/>
    <property type="molecule type" value="Genomic_DNA"/>
</dbReference>
<dbReference type="RefSeq" id="WP_006845888.1">
    <property type="nucleotide sequence ID" value="NZ_CP026847.1"/>
</dbReference>
<protein>
    <recommendedName>
        <fullName evidence="11">Hydroxyethylthiazole kinase</fullName>
        <ecNumber evidence="11">2.7.1.50</ecNumber>
    </recommendedName>
    <alternativeName>
        <fullName evidence="11">4-methyl-5-beta-hydroxyethylthiazole kinase</fullName>
        <shortName evidence="11">TH kinase</shortName>
        <shortName evidence="11">Thz kinase</shortName>
    </alternativeName>
</protein>
<feature type="binding site" evidence="11">
    <location>
        <position position="159"/>
    </location>
    <ligand>
        <name>ATP</name>
        <dbReference type="ChEBI" id="CHEBI:30616"/>
    </ligand>
</feature>
<proteinExistence type="inferred from homology"/>
<organism evidence="12 13">
    <name type="scientific">Weissella koreensis</name>
    <dbReference type="NCBI Taxonomy" id="165096"/>
    <lineage>
        <taxon>Bacteria</taxon>
        <taxon>Bacillati</taxon>
        <taxon>Bacillota</taxon>
        <taxon>Bacilli</taxon>
        <taxon>Lactobacillales</taxon>
        <taxon>Lactobacillaceae</taxon>
        <taxon>Weissella</taxon>
    </lineage>
</organism>
<evidence type="ECO:0000256" key="9">
    <source>
        <dbReference type="ARBA" id="ARBA00022842"/>
    </source>
</evidence>
<evidence type="ECO:0000256" key="6">
    <source>
        <dbReference type="ARBA" id="ARBA00022741"/>
    </source>
</evidence>
<dbReference type="GO" id="GO:0009228">
    <property type="term" value="P:thiamine biosynthetic process"/>
    <property type="evidence" value="ECO:0007669"/>
    <property type="project" value="UniProtKB-KW"/>
</dbReference>
<feature type="binding site" evidence="11">
    <location>
        <position position="186"/>
    </location>
    <ligand>
        <name>substrate</name>
    </ligand>
</feature>
<dbReference type="GO" id="GO:0004417">
    <property type="term" value="F:hydroxyethylthiazole kinase activity"/>
    <property type="evidence" value="ECO:0007669"/>
    <property type="project" value="UniProtKB-UniRule"/>
</dbReference>
<comment type="function">
    <text evidence="11">Catalyzes the phosphorylation of the hydroxyl group of 4-methyl-5-beta-hydroxyethylthiazole (THZ).</text>
</comment>
<keyword evidence="5 11" id="KW-0479">Metal-binding</keyword>
<keyword evidence="6 11" id="KW-0547">Nucleotide-binding</keyword>
<dbReference type="Pfam" id="PF02110">
    <property type="entry name" value="HK"/>
    <property type="match status" value="1"/>
</dbReference>
<gene>
    <name evidence="11 12" type="primary">thiM</name>
    <name evidence="12" type="ORF">FY536_02285</name>
</gene>
<dbReference type="AlphaFoldDB" id="A0A7H1ML33"/>
<accession>A0A7H1ML33</accession>
<feature type="binding site" evidence="11">
    <location>
        <position position="38"/>
    </location>
    <ligand>
        <name>substrate</name>
    </ligand>
</feature>
<sequence length="259" mass="28007">MLLEVIRKKHPLILNHANTVTQQHVADGISMLGASPLMSQEQLEIPEMVKISQAVVINIGTLQETTLPELILMGQIANQAEIPVILDPVAVAMPYRSDFVKRLMKEVKFDVIRGNAAEIAWFAGMSSQGQGIDADTRIEVQTSIPKRSAQLTEAVIVQTGATDVITDGKRSWRVKNDNPLLAVNVGSGDLLSGIIGSFAAVTKDYLQAGLEATMLMGAAGQLASAKVHNQPGQLMPALMDQLYAITEKQIEQISEVNEE</sequence>
<evidence type="ECO:0000256" key="4">
    <source>
        <dbReference type="ARBA" id="ARBA00022679"/>
    </source>
</evidence>
<evidence type="ECO:0000256" key="8">
    <source>
        <dbReference type="ARBA" id="ARBA00022840"/>
    </source>
</evidence>
<evidence type="ECO:0000256" key="2">
    <source>
        <dbReference type="ARBA" id="ARBA00001946"/>
    </source>
</evidence>
<dbReference type="PRINTS" id="PR01099">
    <property type="entry name" value="HYETHTZKNASE"/>
</dbReference>
<evidence type="ECO:0000256" key="1">
    <source>
        <dbReference type="ARBA" id="ARBA00001771"/>
    </source>
</evidence>
<comment type="pathway">
    <text evidence="3 11">Cofactor biosynthesis; thiamine diphosphate biosynthesis; 4-methyl-5-(2-phosphoethyl)-thiazole from 5-(2-hydroxyethyl)-4-methylthiazole: step 1/1.</text>
</comment>
<feature type="binding site" evidence="11">
    <location>
        <position position="113"/>
    </location>
    <ligand>
        <name>ATP</name>
        <dbReference type="ChEBI" id="CHEBI:30616"/>
    </ligand>
</feature>
<keyword evidence="13" id="KW-1185">Reference proteome</keyword>
<keyword evidence="8 11" id="KW-0067">ATP-binding</keyword>
<keyword evidence="9 11" id="KW-0460">Magnesium</keyword>
<dbReference type="GO" id="GO:0005524">
    <property type="term" value="F:ATP binding"/>
    <property type="evidence" value="ECO:0007669"/>
    <property type="project" value="UniProtKB-UniRule"/>
</dbReference>
<dbReference type="OMA" id="KRPLVHN"/>
<evidence type="ECO:0000256" key="11">
    <source>
        <dbReference type="HAMAP-Rule" id="MF_00228"/>
    </source>
</evidence>
<evidence type="ECO:0000256" key="7">
    <source>
        <dbReference type="ARBA" id="ARBA00022777"/>
    </source>
</evidence>
<dbReference type="PIRSF" id="PIRSF000513">
    <property type="entry name" value="Thz_kinase"/>
    <property type="match status" value="1"/>
</dbReference>
<evidence type="ECO:0000313" key="12">
    <source>
        <dbReference type="EMBL" id="QNT64169.1"/>
    </source>
</evidence>
<comment type="cofactor">
    <cofactor evidence="2 11">
        <name>Mg(2+)</name>
        <dbReference type="ChEBI" id="CHEBI:18420"/>
    </cofactor>
</comment>
<evidence type="ECO:0000256" key="10">
    <source>
        <dbReference type="ARBA" id="ARBA00022977"/>
    </source>
</evidence>
<dbReference type="NCBIfam" id="NF006830">
    <property type="entry name" value="PRK09355.1"/>
    <property type="match status" value="1"/>
</dbReference>
<keyword evidence="4 11" id="KW-0808">Transferase</keyword>
<reference evidence="12 13" key="1">
    <citation type="submission" date="2019-08" db="EMBL/GenBank/DDBJ databases">
        <authorList>
            <person name="Chang H.C."/>
            <person name="Mun S.Y."/>
        </authorList>
    </citation>
    <scope>NUCLEOTIDE SEQUENCE [LARGE SCALE GENOMIC DNA]</scope>
    <source>
        <strain evidence="12 13">SK</strain>
    </source>
</reference>
<keyword evidence="7 11" id="KW-0418">Kinase</keyword>
<dbReference type="UniPathway" id="UPA00060">
    <property type="reaction ID" value="UER00139"/>
</dbReference>
<name>A0A7H1ML33_9LACO</name>
<dbReference type="Gene3D" id="3.40.1190.20">
    <property type="match status" value="1"/>
</dbReference>
<keyword evidence="10 11" id="KW-0784">Thiamine biosynthesis</keyword>
<comment type="similarity">
    <text evidence="11">Belongs to the Thz kinase family.</text>
</comment>
<dbReference type="Proteomes" id="UP000516446">
    <property type="component" value="Chromosome"/>
</dbReference>
<dbReference type="InterPro" id="IPR000417">
    <property type="entry name" value="Hyethyz_kinase"/>
</dbReference>
<dbReference type="CDD" id="cd01170">
    <property type="entry name" value="THZ_kinase"/>
    <property type="match status" value="1"/>
</dbReference>
<evidence type="ECO:0000256" key="3">
    <source>
        <dbReference type="ARBA" id="ARBA00004868"/>
    </source>
</evidence>